<keyword evidence="1 4" id="KW-0418">Kinase</keyword>
<feature type="binding site" evidence="1">
    <location>
        <position position="218"/>
    </location>
    <ligand>
        <name>ATP</name>
        <dbReference type="ChEBI" id="CHEBI:30616"/>
    </ligand>
</feature>
<dbReference type="InterPro" id="IPR036676">
    <property type="entry name" value="PurM-like_C_sf"/>
</dbReference>
<dbReference type="GO" id="GO:0005524">
    <property type="term" value="F:ATP binding"/>
    <property type="evidence" value="ECO:0007669"/>
    <property type="project" value="UniProtKB-UniRule"/>
</dbReference>
<evidence type="ECO:0000259" key="3">
    <source>
        <dbReference type="Pfam" id="PF02769"/>
    </source>
</evidence>
<proteinExistence type="inferred from homology"/>
<feature type="binding site" evidence="1">
    <location>
        <position position="82"/>
    </location>
    <ligand>
        <name>Mg(2+)</name>
        <dbReference type="ChEBI" id="CHEBI:18420"/>
        <label>3</label>
    </ligand>
</feature>
<comment type="similarity">
    <text evidence="1">Belongs to the thiamine-monophosphate kinase family.</text>
</comment>
<dbReference type="CDD" id="cd02194">
    <property type="entry name" value="ThiL"/>
    <property type="match status" value="1"/>
</dbReference>
<dbReference type="InterPro" id="IPR016188">
    <property type="entry name" value="PurM-like_N"/>
</dbReference>
<feature type="binding site" evidence="1">
    <location>
        <position position="49"/>
    </location>
    <ligand>
        <name>Mg(2+)</name>
        <dbReference type="ChEBI" id="CHEBI:18420"/>
        <label>2</label>
    </ligand>
</feature>
<comment type="catalytic activity">
    <reaction evidence="1">
        <text>thiamine phosphate + ATP = thiamine diphosphate + ADP</text>
        <dbReference type="Rhea" id="RHEA:15913"/>
        <dbReference type="ChEBI" id="CHEBI:30616"/>
        <dbReference type="ChEBI" id="CHEBI:37575"/>
        <dbReference type="ChEBI" id="CHEBI:58937"/>
        <dbReference type="ChEBI" id="CHEBI:456216"/>
        <dbReference type="EC" id="2.7.4.16"/>
    </reaction>
</comment>
<sequence>MNLSFLGEFGLIELFKKLSTKNKKVVVGIGDDAAVLPMSNFQYLLVTTDAFVEHVHFKIPKKALKNYFFNLGCKILAANISDIAAMGGYPTFVLLTLCAPQKTKIEDIKELYRGISQLAKKFNIEIAGGDTTASKKDLMVSVTLLGEVERENLLLRSGAKVGDLICVTGEFGGPSSANFQFSRLPDRQAMSNVKCQIRLFDARKLAKSKICSSMIDSSDGLIRSVTEICKASNTDAKIFTNNIPIAKEATLNHALYGGEEYELVFTVPKSKFSKLPKLKTKIAVVGEITKKSWGVKLVDFNGKITKTKEGWEHFKN</sequence>
<gene>
    <name evidence="1" type="primary">thiL</name>
    <name evidence="4" type="ORF">A2290_05660</name>
</gene>
<feature type="domain" description="PurM-like N-terminal" evidence="2">
    <location>
        <begin position="30"/>
        <end position="148"/>
    </location>
</feature>
<feature type="binding site" evidence="1">
    <location>
        <position position="47"/>
    </location>
    <ligand>
        <name>Mg(2+)</name>
        <dbReference type="ChEBI" id="CHEBI:18420"/>
        <label>4</label>
    </ligand>
</feature>
<dbReference type="NCBIfam" id="TIGR01379">
    <property type="entry name" value="thiL"/>
    <property type="match status" value="1"/>
</dbReference>
<feature type="domain" description="PurM-like C-terminal" evidence="3">
    <location>
        <begin position="160"/>
        <end position="291"/>
    </location>
</feature>
<feature type="binding site" evidence="1">
    <location>
        <position position="219"/>
    </location>
    <ligand>
        <name>Mg(2+)</name>
        <dbReference type="ChEBI" id="CHEBI:18420"/>
        <label>5</label>
    </ligand>
</feature>
<keyword evidence="1" id="KW-0460">Magnesium</keyword>
<dbReference type="InterPro" id="IPR010918">
    <property type="entry name" value="PurM-like_C_dom"/>
</dbReference>
<reference evidence="4 5" key="1">
    <citation type="journal article" date="2016" name="Nat. Commun.">
        <title>Thousands of microbial genomes shed light on interconnected biogeochemical processes in an aquifer system.</title>
        <authorList>
            <person name="Anantharaman K."/>
            <person name="Brown C.T."/>
            <person name="Hug L.A."/>
            <person name="Sharon I."/>
            <person name="Castelle C.J."/>
            <person name="Probst A.J."/>
            <person name="Thomas B.C."/>
            <person name="Singh A."/>
            <person name="Wilkins M.J."/>
            <person name="Karaoz U."/>
            <person name="Brodie E.L."/>
            <person name="Williams K.H."/>
            <person name="Hubbard S.S."/>
            <person name="Banfield J.F."/>
        </authorList>
    </citation>
    <scope>NUCLEOTIDE SEQUENCE [LARGE SCALE GENOMIC DNA]</scope>
</reference>
<dbReference type="InterPro" id="IPR036921">
    <property type="entry name" value="PurM-like_N_sf"/>
</dbReference>
<evidence type="ECO:0000313" key="4">
    <source>
        <dbReference type="EMBL" id="OGC15805.1"/>
    </source>
</evidence>
<evidence type="ECO:0000313" key="5">
    <source>
        <dbReference type="Proteomes" id="UP000177905"/>
    </source>
</evidence>
<organism evidence="4 5">
    <name type="scientific">candidate division WOR-1 bacterium RIFOXYB2_FULL_36_35</name>
    <dbReference type="NCBI Taxonomy" id="1802578"/>
    <lineage>
        <taxon>Bacteria</taxon>
        <taxon>Bacillati</taxon>
        <taxon>Saganbacteria</taxon>
    </lineage>
</organism>
<dbReference type="UniPathway" id="UPA00060">
    <property type="reaction ID" value="UER00142"/>
</dbReference>
<dbReference type="GO" id="GO:0000287">
    <property type="term" value="F:magnesium ion binding"/>
    <property type="evidence" value="ECO:0007669"/>
    <property type="project" value="UniProtKB-UniRule"/>
</dbReference>
<dbReference type="GO" id="GO:0009229">
    <property type="term" value="P:thiamine diphosphate biosynthetic process"/>
    <property type="evidence" value="ECO:0007669"/>
    <property type="project" value="UniProtKB-UniRule"/>
</dbReference>
<dbReference type="EMBL" id="MEUA01000017">
    <property type="protein sequence ID" value="OGC15805.1"/>
    <property type="molecule type" value="Genomic_DNA"/>
</dbReference>
<dbReference type="EC" id="2.7.4.16" evidence="1"/>
<feature type="binding site" evidence="1">
    <location>
        <begin position="129"/>
        <end position="130"/>
    </location>
    <ligand>
        <name>ATP</name>
        <dbReference type="ChEBI" id="CHEBI:30616"/>
    </ligand>
</feature>
<feature type="binding site" evidence="1">
    <location>
        <position position="48"/>
    </location>
    <ligand>
        <name>Mg(2+)</name>
        <dbReference type="ChEBI" id="CHEBI:18420"/>
        <label>1</label>
    </ligand>
</feature>
<feature type="binding site" evidence="1">
    <location>
        <position position="82"/>
    </location>
    <ligand>
        <name>Mg(2+)</name>
        <dbReference type="ChEBI" id="CHEBI:18420"/>
        <label>4</label>
    </ligand>
</feature>
<comment type="function">
    <text evidence="1">Catalyzes the ATP-dependent phosphorylation of thiamine-monophosphate (TMP) to form thiamine-pyrophosphate (TPP), the active form of vitamin B1.</text>
</comment>
<dbReference type="PANTHER" id="PTHR30270">
    <property type="entry name" value="THIAMINE-MONOPHOSPHATE KINASE"/>
    <property type="match status" value="1"/>
</dbReference>
<feature type="binding site" evidence="1">
    <location>
        <position position="82"/>
    </location>
    <ligand>
        <name>Mg(2+)</name>
        <dbReference type="ChEBI" id="CHEBI:18420"/>
        <label>2</label>
    </ligand>
</feature>
<dbReference type="Gene3D" id="3.30.1330.10">
    <property type="entry name" value="PurM-like, N-terminal domain"/>
    <property type="match status" value="1"/>
</dbReference>
<dbReference type="Gene3D" id="3.90.650.10">
    <property type="entry name" value="PurM-like C-terminal domain"/>
    <property type="match status" value="1"/>
</dbReference>
<dbReference type="GO" id="GO:0009030">
    <property type="term" value="F:thiamine-phosphate kinase activity"/>
    <property type="evidence" value="ECO:0007669"/>
    <property type="project" value="UniProtKB-UniRule"/>
</dbReference>
<feature type="binding site" evidence="1">
    <location>
        <position position="56"/>
    </location>
    <ligand>
        <name>substrate</name>
    </ligand>
</feature>
<feature type="binding site" evidence="1">
    <location>
        <position position="32"/>
    </location>
    <ligand>
        <name>Mg(2+)</name>
        <dbReference type="ChEBI" id="CHEBI:18420"/>
        <label>4</label>
    </ligand>
</feature>
<dbReference type="Proteomes" id="UP000177905">
    <property type="component" value="Unassembled WGS sequence"/>
</dbReference>
<evidence type="ECO:0000256" key="1">
    <source>
        <dbReference type="HAMAP-Rule" id="MF_02128"/>
    </source>
</evidence>
<dbReference type="PIRSF" id="PIRSF005303">
    <property type="entry name" value="Thiam_monoph_kin"/>
    <property type="match status" value="1"/>
</dbReference>
<evidence type="ECO:0000259" key="2">
    <source>
        <dbReference type="Pfam" id="PF00586"/>
    </source>
</evidence>
<accession>A0A1F4S5U0</accession>
<feature type="binding site" evidence="1">
    <location>
        <position position="216"/>
    </location>
    <ligand>
        <name>Mg(2+)</name>
        <dbReference type="ChEBI" id="CHEBI:18420"/>
        <label>3</label>
    </ligand>
</feature>
<keyword evidence="1" id="KW-0808">Transferase</keyword>
<dbReference type="SUPFAM" id="SSF55326">
    <property type="entry name" value="PurM N-terminal domain-like"/>
    <property type="match status" value="1"/>
</dbReference>
<comment type="caution">
    <text evidence="4">The sequence shown here is derived from an EMBL/GenBank/DDBJ whole genome shotgun (WGS) entry which is preliminary data.</text>
</comment>
<dbReference type="AlphaFoldDB" id="A0A1F4S5U0"/>
<feature type="binding site" evidence="1">
    <location>
        <position position="49"/>
    </location>
    <ligand>
        <name>Mg(2+)</name>
        <dbReference type="ChEBI" id="CHEBI:18420"/>
        <label>1</label>
    </ligand>
</feature>
<comment type="pathway">
    <text evidence="1">Cofactor biosynthesis; thiamine diphosphate biosynthesis; thiamine diphosphate from thiamine phosphate: step 1/1.</text>
</comment>
<dbReference type="SUPFAM" id="SSF56042">
    <property type="entry name" value="PurM C-terminal domain-like"/>
    <property type="match status" value="1"/>
</dbReference>
<feature type="binding site" evidence="1">
    <location>
        <position position="130"/>
    </location>
    <ligand>
        <name>Mg(2+)</name>
        <dbReference type="ChEBI" id="CHEBI:18420"/>
        <label>1</label>
    </ligand>
</feature>
<dbReference type="Pfam" id="PF02769">
    <property type="entry name" value="AIRS_C"/>
    <property type="match status" value="1"/>
</dbReference>
<feature type="binding site" evidence="1">
    <location>
        <position position="32"/>
    </location>
    <ligand>
        <name>Mg(2+)</name>
        <dbReference type="ChEBI" id="CHEBI:18420"/>
        <label>3</label>
    </ligand>
</feature>
<feature type="binding site" evidence="1">
    <location>
        <position position="311"/>
    </location>
    <ligand>
        <name>substrate</name>
    </ligand>
</feature>
<keyword evidence="1" id="KW-0784">Thiamine biosynthesis</keyword>
<feature type="binding site" evidence="1">
    <location>
        <position position="156"/>
    </location>
    <ligand>
        <name>ATP</name>
        <dbReference type="ChEBI" id="CHEBI:30616"/>
    </ligand>
</feature>
<dbReference type="HAMAP" id="MF_02128">
    <property type="entry name" value="TMP_kinase"/>
    <property type="match status" value="1"/>
</dbReference>
<protein>
    <recommendedName>
        <fullName evidence="1">Thiamine-monophosphate kinase</fullName>
        <shortName evidence="1">TMP kinase</shortName>
        <shortName evidence="1">Thiamine-phosphate kinase</shortName>
        <ecNumber evidence="1">2.7.4.16</ecNumber>
    </recommendedName>
</protein>
<dbReference type="Pfam" id="PF00586">
    <property type="entry name" value="AIRS"/>
    <property type="match status" value="1"/>
</dbReference>
<keyword evidence="1" id="KW-0547">Nucleotide-binding</keyword>
<keyword evidence="1" id="KW-0479">Metal-binding</keyword>
<feature type="binding site" evidence="1">
    <location>
        <position position="259"/>
    </location>
    <ligand>
        <name>substrate</name>
    </ligand>
</feature>
<name>A0A1F4S5U0_UNCSA</name>
<comment type="miscellaneous">
    <text evidence="1">Reaction mechanism of ThiL seems to utilize a direct, inline transfer of the gamma-phosphate of ATP to TMP rather than a phosphorylated enzyme intermediate.</text>
</comment>
<dbReference type="PANTHER" id="PTHR30270:SF0">
    <property type="entry name" value="THIAMINE-MONOPHOSPHATE KINASE"/>
    <property type="match status" value="1"/>
</dbReference>
<keyword evidence="1" id="KW-0067">ATP-binding</keyword>
<feature type="binding site" evidence="1">
    <location>
        <position position="112"/>
    </location>
    <ligand>
        <name>ATP</name>
        <dbReference type="ChEBI" id="CHEBI:30616"/>
    </ligand>
</feature>
<dbReference type="InterPro" id="IPR006283">
    <property type="entry name" value="ThiL-like"/>
</dbReference>
<dbReference type="GO" id="GO:0009228">
    <property type="term" value="P:thiamine biosynthetic process"/>
    <property type="evidence" value="ECO:0007669"/>
    <property type="project" value="UniProtKB-KW"/>
</dbReference>